<accession>A0A0S4XML2</accession>
<dbReference type="Pfam" id="PF01841">
    <property type="entry name" value="Transglut_core"/>
    <property type="match status" value="1"/>
</dbReference>
<organism evidence="2">
    <name type="scientific">Sulfurovum sp. enrichment culture clone C5</name>
    <dbReference type="NCBI Taxonomy" id="497650"/>
    <lineage>
        <taxon>Bacteria</taxon>
        <taxon>Pseudomonadati</taxon>
        <taxon>Campylobacterota</taxon>
        <taxon>Epsilonproteobacteria</taxon>
        <taxon>Campylobacterales</taxon>
        <taxon>Sulfurovaceae</taxon>
        <taxon>Sulfurovum</taxon>
        <taxon>environmental samples</taxon>
    </lineage>
</organism>
<dbReference type="PANTHER" id="PTHR33490:SF3">
    <property type="entry name" value="CONSERVED INTEGRAL MEMBRANE PROTEIN"/>
    <property type="match status" value="1"/>
</dbReference>
<protein>
    <recommendedName>
        <fullName evidence="1">Transglutaminase-like domain-containing protein</fullName>
    </recommendedName>
</protein>
<dbReference type="SUPFAM" id="SSF54001">
    <property type="entry name" value="Cysteine proteinases"/>
    <property type="match status" value="1"/>
</dbReference>
<sequence>MKNFLESSDIIDFNHSAVATKAHELADGCQNERDIAKRCFEFVRDEISHTGDARKGITTCSASEVLEHATGWCYAKSHLLAALLRANGIPTALCYQRLDCSEYIDGVFFLHGLNAVYLKDFGWYRIDARGNKVGVNAQFNPPEEKLAFELRENEYDLPDLYSEPLDIVVKALKTHKNYSEMIENFPDIKKP</sequence>
<proteinExistence type="predicted"/>
<evidence type="ECO:0000259" key="1">
    <source>
        <dbReference type="Pfam" id="PF01841"/>
    </source>
</evidence>
<name>A0A0S4XML2_9BACT</name>
<dbReference type="PANTHER" id="PTHR33490">
    <property type="entry name" value="BLR5614 PROTEIN-RELATED"/>
    <property type="match status" value="1"/>
</dbReference>
<dbReference type="Gene3D" id="3.10.620.30">
    <property type="match status" value="1"/>
</dbReference>
<reference evidence="2" key="1">
    <citation type="submission" date="2015-11" db="EMBL/GenBank/DDBJ databases">
        <authorList>
            <person name="Zhang Y."/>
            <person name="Guo Z."/>
        </authorList>
    </citation>
    <scope>NUCLEOTIDE SEQUENCE</scope>
    <source>
        <strain evidence="2">BN30871</strain>
    </source>
</reference>
<dbReference type="EMBL" id="FAXN01000039">
    <property type="protein sequence ID" value="CUV65554.1"/>
    <property type="molecule type" value="Genomic_DNA"/>
</dbReference>
<gene>
    <name evidence="2" type="ORF">BN3087_390005</name>
</gene>
<dbReference type="InterPro" id="IPR002931">
    <property type="entry name" value="Transglutaminase-like"/>
</dbReference>
<feature type="domain" description="Transglutaminase-like" evidence="1">
    <location>
        <begin position="22"/>
        <end position="128"/>
    </location>
</feature>
<evidence type="ECO:0000313" key="2">
    <source>
        <dbReference type="EMBL" id="CUV65554.1"/>
    </source>
</evidence>
<dbReference type="AlphaFoldDB" id="A0A0S4XML2"/>
<dbReference type="InterPro" id="IPR038765">
    <property type="entry name" value="Papain-like_cys_pep_sf"/>
</dbReference>